<dbReference type="VEuPathDB" id="TriTrypDB:BSAL_60745"/>
<dbReference type="InterPro" id="IPR012338">
    <property type="entry name" value="Beta-lactam/transpept-like"/>
</dbReference>
<dbReference type="PANTHER" id="PTHR46825:SF9">
    <property type="entry name" value="BETA-LACTAMASE-RELATED DOMAIN-CONTAINING PROTEIN"/>
    <property type="match status" value="1"/>
</dbReference>
<protein>
    <submittedName>
        <fullName evidence="2">Beta lactamase-like protein, putative</fullName>
    </submittedName>
</protein>
<accession>A0A0S4IQH0</accession>
<evidence type="ECO:0000313" key="3">
    <source>
        <dbReference type="Proteomes" id="UP000051952"/>
    </source>
</evidence>
<dbReference type="SUPFAM" id="SSF56601">
    <property type="entry name" value="beta-lactamase/transpeptidase-like"/>
    <property type="match status" value="1"/>
</dbReference>
<dbReference type="InterPro" id="IPR001466">
    <property type="entry name" value="Beta-lactam-related"/>
</dbReference>
<dbReference type="Gene3D" id="3.40.710.10">
    <property type="entry name" value="DD-peptidase/beta-lactamase superfamily"/>
    <property type="match status" value="1"/>
</dbReference>
<dbReference type="EMBL" id="CYKH01000276">
    <property type="protein sequence ID" value="CUF25880.1"/>
    <property type="molecule type" value="Genomic_DNA"/>
</dbReference>
<gene>
    <name evidence="2" type="ORF">BSAL_60745</name>
</gene>
<feature type="domain" description="Beta-lactamase-related" evidence="1">
    <location>
        <begin position="31"/>
        <end position="261"/>
    </location>
</feature>
<dbReference type="Pfam" id="PF00144">
    <property type="entry name" value="Beta-lactamase"/>
    <property type="match status" value="1"/>
</dbReference>
<organism evidence="2 3">
    <name type="scientific">Bodo saltans</name>
    <name type="common">Flagellated protozoan</name>
    <dbReference type="NCBI Taxonomy" id="75058"/>
    <lineage>
        <taxon>Eukaryota</taxon>
        <taxon>Discoba</taxon>
        <taxon>Euglenozoa</taxon>
        <taxon>Kinetoplastea</taxon>
        <taxon>Metakinetoplastina</taxon>
        <taxon>Eubodonida</taxon>
        <taxon>Bodonidae</taxon>
        <taxon>Bodo</taxon>
    </lineage>
</organism>
<dbReference type="OrthoDB" id="5946976at2759"/>
<proteinExistence type="predicted"/>
<dbReference type="PANTHER" id="PTHR46825">
    <property type="entry name" value="D-ALANYL-D-ALANINE-CARBOXYPEPTIDASE/ENDOPEPTIDASE AMPH"/>
    <property type="match status" value="1"/>
</dbReference>
<sequence length="387" mass="42889">MKALLEASNFSGPASVWERNASARIGEVQLGFMDYPAQLPVVSKTRYPIASNTKLHVTIALYQLQERGLVNLSHSVADYLTQEDFVAFGLPNVTRYCPVVSGSTECQVITFIQLLSMSSCMTDTNLQFMPFPGSIGLYVGWVIQLPLSCTPGTIFYYSNPAFMLGSYFVQKFSGLSLEKYLKANIYDVLGMSNTYFDQYNGKFSMDPLRTREYYHYIDPDTKKTVSIGMCSSEYDLGSASGAGGIVSDQADEAILYFSLFNFSNRGKPLFTNPQSLLAIIKPRQVIVGTSYYGQGLFLIANSPTEAIPEIILYEGEIVCSHTMNYFYAKRDPQLLVQVWSAVQVAYVNATQLYDAMNAEQGNFMDVFGSWPHRASLGTLATSIAGLV</sequence>
<name>A0A0S4IQH0_BODSA</name>
<dbReference type="Proteomes" id="UP000051952">
    <property type="component" value="Unassembled WGS sequence"/>
</dbReference>
<dbReference type="AlphaFoldDB" id="A0A0S4IQH0"/>
<reference evidence="3" key="1">
    <citation type="submission" date="2015-09" db="EMBL/GenBank/DDBJ databases">
        <authorList>
            <consortium name="Pathogen Informatics"/>
        </authorList>
    </citation>
    <scope>NUCLEOTIDE SEQUENCE [LARGE SCALE GENOMIC DNA]</scope>
    <source>
        <strain evidence="3">Lake Konstanz</strain>
    </source>
</reference>
<evidence type="ECO:0000313" key="2">
    <source>
        <dbReference type="EMBL" id="CUF25880.1"/>
    </source>
</evidence>
<evidence type="ECO:0000259" key="1">
    <source>
        <dbReference type="Pfam" id="PF00144"/>
    </source>
</evidence>
<dbReference type="InterPro" id="IPR050491">
    <property type="entry name" value="AmpC-like"/>
</dbReference>
<keyword evidence="3" id="KW-1185">Reference proteome</keyword>